<keyword evidence="7 11" id="KW-1133">Transmembrane helix</keyword>
<feature type="repeat" description="TPR" evidence="10">
    <location>
        <begin position="331"/>
        <end position="364"/>
    </location>
</feature>
<evidence type="ECO:0000256" key="6">
    <source>
        <dbReference type="ARBA" id="ARBA00022692"/>
    </source>
</evidence>
<dbReference type="GO" id="GO:0042168">
    <property type="term" value="P:heme metabolic process"/>
    <property type="evidence" value="ECO:0007669"/>
    <property type="project" value="InterPro"/>
</dbReference>
<dbReference type="OrthoDB" id="9798676at2"/>
<dbReference type="UniPathway" id="UPA00252"/>
<accession>A0A4Q7ZB46</accession>
<organism evidence="13 14">
    <name type="scientific">Fluviicoccus keumensis</name>
    <dbReference type="NCBI Taxonomy" id="1435465"/>
    <lineage>
        <taxon>Bacteria</taxon>
        <taxon>Pseudomonadati</taxon>
        <taxon>Pseudomonadota</taxon>
        <taxon>Gammaproteobacteria</taxon>
        <taxon>Moraxellales</taxon>
        <taxon>Moraxellaceae</taxon>
        <taxon>Fluviicoccus</taxon>
    </lineage>
</organism>
<evidence type="ECO:0000259" key="12">
    <source>
        <dbReference type="Pfam" id="PF07219"/>
    </source>
</evidence>
<dbReference type="SUPFAM" id="SSF48452">
    <property type="entry name" value="TPR-like"/>
    <property type="match status" value="1"/>
</dbReference>
<dbReference type="RefSeq" id="WP_130411015.1">
    <property type="nucleotide sequence ID" value="NZ_SHKX01000010.1"/>
</dbReference>
<dbReference type="PROSITE" id="PS50005">
    <property type="entry name" value="TPR"/>
    <property type="match status" value="1"/>
</dbReference>
<dbReference type="GO" id="GO:0006779">
    <property type="term" value="P:porphyrin-containing compound biosynthetic process"/>
    <property type="evidence" value="ECO:0007669"/>
    <property type="project" value="UniProtKB-KW"/>
</dbReference>
<evidence type="ECO:0000256" key="1">
    <source>
        <dbReference type="ARBA" id="ARBA00002962"/>
    </source>
</evidence>
<dbReference type="InterPro" id="IPR011990">
    <property type="entry name" value="TPR-like_helical_dom_sf"/>
</dbReference>
<keyword evidence="5" id="KW-0997">Cell inner membrane</keyword>
<evidence type="ECO:0000313" key="13">
    <source>
        <dbReference type="EMBL" id="RZU47800.1"/>
    </source>
</evidence>
<evidence type="ECO:0000256" key="7">
    <source>
        <dbReference type="ARBA" id="ARBA00022989"/>
    </source>
</evidence>
<keyword evidence="4" id="KW-1003">Cell membrane</keyword>
<dbReference type="GO" id="GO:0005886">
    <property type="term" value="C:plasma membrane"/>
    <property type="evidence" value="ECO:0007669"/>
    <property type="project" value="UniProtKB-SubCell"/>
</dbReference>
<keyword evidence="6 11" id="KW-0812">Transmembrane</keyword>
<evidence type="ECO:0000256" key="9">
    <source>
        <dbReference type="ARBA" id="ARBA00023244"/>
    </source>
</evidence>
<dbReference type="InterPro" id="IPR010817">
    <property type="entry name" value="HemY_N"/>
</dbReference>
<evidence type="ECO:0000256" key="5">
    <source>
        <dbReference type="ARBA" id="ARBA00022519"/>
    </source>
</evidence>
<reference evidence="13 14" key="1">
    <citation type="submission" date="2019-02" db="EMBL/GenBank/DDBJ databases">
        <title>Genomic Encyclopedia of Type Strains, Phase IV (KMG-IV): sequencing the most valuable type-strain genomes for metagenomic binning, comparative biology and taxonomic classification.</title>
        <authorList>
            <person name="Goeker M."/>
        </authorList>
    </citation>
    <scope>NUCLEOTIDE SEQUENCE [LARGE SCALE GENOMIC DNA]</scope>
    <source>
        <strain evidence="13 14">DSM 105135</strain>
    </source>
</reference>
<feature type="domain" description="HemY N-terminal" evidence="12">
    <location>
        <begin position="26"/>
        <end position="130"/>
    </location>
</feature>
<evidence type="ECO:0000256" key="4">
    <source>
        <dbReference type="ARBA" id="ARBA00022475"/>
    </source>
</evidence>
<evidence type="ECO:0000256" key="10">
    <source>
        <dbReference type="PROSITE-ProRule" id="PRU00339"/>
    </source>
</evidence>
<evidence type="ECO:0000313" key="14">
    <source>
        <dbReference type="Proteomes" id="UP000292423"/>
    </source>
</evidence>
<dbReference type="Gene3D" id="1.25.40.10">
    <property type="entry name" value="Tetratricopeptide repeat domain"/>
    <property type="match status" value="1"/>
</dbReference>
<sequence>MTLFLALIAALVLGGGLGWLFLNDPGYVLIAWHQTSVEVSLSLAVLMLVLVSVVGLVGLELLLGVFGLRRIILQWSDQRKVRRAGALLAEGVGLLQRGEAARGEKRLMQAVKLSPHPFAAASIASDSARRRHEFRLAEDYLDMATGAADHLPLELARVRIWIDGGQWEAAAARLKSLHSHYRREPALAELLVDVLIRLQAWEDLAGWMPKLSGMLGHERAVALAVDAHRQIMGWMAQTGSRVERAASLRRLKAYWEAVPAALKQQPDLVEAYAEAMVRQGFDDEAEPVVREALGHHWHNGLIALYGRIRSSYPDEALQQARAWQSKRPQSPLLLLTLGRLYLQNRDWDAARASFEQSLSLGKSTETYAEYVRLLQHLNDPESAHYLVAGLQQLTQRPLPHFPMP</sequence>
<evidence type="ECO:0000256" key="11">
    <source>
        <dbReference type="SAM" id="Phobius"/>
    </source>
</evidence>
<comment type="pathway">
    <text evidence="3">Porphyrin-containing compound metabolism; protoheme biosynthesis.</text>
</comment>
<dbReference type="Proteomes" id="UP000292423">
    <property type="component" value="Unassembled WGS sequence"/>
</dbReference>
<evidence type="ECO:0000256" key="8">
    <source>
        <dbReference type="ARBA" id="ARBA00023136"/>
    </source>
</evidence>
<evidence type="ECO:0000256" key="2">
    <source>
        <dbReference type="ARBA" id="ARBA00004429"/>
    </source>
</evidence>
<dbReference type="InterPro" id="IPR005254">
    <property type="entry name" value="Heme_biosyn_assoc_TPR_pro"/>
</dbReference>
<proteinExistence type="predicted"/>
<comment type="function">
    <text evidence="1">Involved in a late step of protoheme IX synthesis.</text>
</comment>
<comment type="caution">
    <text evidence="13">The sequence shown here is derived from an EMBL/GenBank/DDBJ whole genome shotgun (WGS) entry which is preliminary data.</text>
</comment>
<keyword evidence="14" id="KW-1185">Reference proteome</keyword>
<feature type="transmembrane region" description="Helical" evidence="11">
    <location>
        <begin position="42"/>
        <end position="68"/>
    </location>
</feature>
<keyword evidence="8 11" id="KW-0472">Membrane</keyword>
<dbReference type="Pfam" id="PF07219">
    <property type="entry name" value="HemY_N"/>
    <property type="match status" value="1"/>
</dbReference>
<keyword evidence="9" id="KW-0627">Porphyrin biosynthesis</keyword>
<dbReference type="AlphaFoldDB" id="A0A4Q7ZB46"/>
<name>A0A4Q7ZB46_9GAMM</name>
<protein>
    <submittedName>
        <fullName evidence="13">HemY protein</fullName>
    </submittedName>
</protein>
<dbReference type="NCBIfam" id="TIGR00540">
    <property type="entry name" value="TPR_hemY_coli"/>
    <property type="match status" value="1"/>
</dbReference>
<comment type="subcellular location">
    <subcellularLocation>
        <location evidence="2">Cell inner membrane</location>
        <topology evidence="2">Multi-pass membrane protein</topology>
    </subcellularLocation>
</comment>
<evidence type="ECO:0000256" key="3">
    <source>
        <dbReference type="ARBA" id="ARBA00004744"/>
    </source>
</evidence>
<dbReference type="EMBL" id="SHKX01000010">
    <property type="protein sequence ID" value="RZU47800.1"/>
    <property type="molecule type" value="Genomic_DNA"/>
</dbReference>
<dbReference type="InterPro" id="IPR019734">
    <property type="entry name" value="TPR_rpt"/>
</dbReference>
<gene>
    <name evidence="13" type="ORF">EV700_0767</name>
</gene>
<keyword evidence="10" id="KW-0802">TPR repeat</keyword>